<evidence type="ECO:0000313" key="4">
    <source>
        <dbReference type="Proteomes" id="UP000230233"/>
    </source>
</evidence>
<keyword evidence="4" id="KW-1185">Reference proteome</keyword>
<evidence type="ECO:0000256" key="1">
    <source>
        <dbReference type="SAM" id="Coils"/>
    </source>
</evidence>
<protein>
    <submittedName>
        <fullName evidence="3">Uncharacterized protein</fullName>
    </submittedName>
</protein>
<feature type="compositionally biased region" description="Polar residues" evidence="2">
    <location>
        <begin position="414"/>
        <end position="431"/>
    </location>
</feature>
<feature type="compositionally biased region" description="Polar residues" evidence="2">
    <location>
        <begin position="390"/>
        <end position="401"/>
    </location>
</feature>
<feature type="region of interest" description="Disordered" evidence="2">
    <location>
        <begin position="1"/>
        <end position="141"/>
    </location>
</feature>
<reference evidence="4" key="1">
    <citation type="submission" date="2017-10" db="EMBL/GenBank/DDBJ databases">
        <title>Rapid genome shrinkage in a self-fertile nematode reveals novel sperm competition proteins.</title>
        <authorList>
            <person name="Yin D."/>
            <person name="Schwarz E.M."/>
            <person name="Thomas C.G."/>
            <person name="Felde R.L."/>
            <person name="Korf I.F."/>
            <person name="Cutter A.D."/>
            <person name="Schartner C.M."/>
            <person name="Ralston E.J."/>
            <person name="Meyer B.J."/>
            <person name="Haag E.S."/>
        </authorList>
    </citation>
    <scope>NUCLEOTIDE SEQUENCE [LARGE SCALE GENOMIC DNA]</scope>
    <source>
        <strain evidence="4">JU1422</strain>
    </source>
</reference>
<gene>
    <name evidence="3" type="primary">Cnig_chr_II.g7354</name>
    <name evidence="3" type="ORF">B9Z55_007354</name>
</gene>
<keyword evidence="1" id="KW-0175">Coiled coil</keyword>
<feature type="compositionally biased region" description="Low complexity" evidence="2">
    <location>
        <begin position="102"/>
        <end position="114"/>
    </location>
</feature>
<feature type="region of interest" description="Disordered" evidence="2">
    <location>
        <begin position="154"/>
        <end position="195"/>
    </location>
</feature>
<dbReference type="Proteomes" id="UP000230233">
    <property type="component" value="Chromosome II"/>
</dbReference>
<evidence type="ECO:0000313" key="3">
    <source>
        <dbReference type="EMBL" id="PIC48348.1"/>
    </source>
</evidence>
<feature type="compositionally biased region" description="Pro residues" evidence="2">
    <location>
        <begin position="1"/>
        <end position="10"/>
    </location>
</feature>
<feature type="region of interest" description="Disordered" evidence="2">
    <location>
        <begin position="361"/>
        <end position="431"/>
    </location>
</feature>
<name>A0A2G5V990_9PELO</name>
<feature type="compositionally biased region" description="Polar residues" evidence="2">
    <location>
        <begin position="129"/>
        <end position="141"/>
    </location>
</feature>
<accession>A0A2G5V990</accession>
<dbReference type="EMBL" id="PDUG01000002">
    <property type="protein sequence ID" value="PIC48348.1"/>
    <property type="molecule type" value="Genomic_DNA"/>
</dbReference>
<feature type="compositionally biased region" description="Basic and acidic residues" evidence="2">
    <location>
        <begin position="28"/>
        <end position="45"/>
    </location>
</feature>
<dbReference type="AlphaFoldDB" id="A0A2G5V990"/>
<sequence>MSFPNSPEPPVEAEASATGNIENSDENLSEKPESTRQDSKAEQDQSSKNQGGPGTREESQTTPDDASRDSEGPEPPVNPPARREVSTSNSEKLKNLKAHFLSTSPRWSPSFSVSPVPPAPEVPEDSKSVPATPTLIPTASSSVSLASMFPTHRGISMRNCKPADAEQSQEASRGESSSGESRTDKPEVQAYSPVVDGFGGKSPLVKSFGPNSLRMLALKAAPPPPPLPMVDVGCAPKFDMCESCRSAGGDEYNLWNDDLIKQQSSKIRLMEKRLKDTNDALSHTMELNSCMHYLFVQLGNAVNEGTSVDTLKKVMEKYESLKTPAEKEEKQMTKKLRSQIQELKKRVKVLEAGQLDRMGNIPICAPTHVQGKMPTASETPQKRKHDDESSAGQVKSEGSNNPKKKSKMDHEPSASESTSTMKDGAVSKTSD</sequence>
<organism evidence="3 4">
    <name type="scientific">Caenorhabditis nigoni</name>
    <dbReference type="NCBI Taxonomy" id="1611254"/>
    <lineage>
        <taxon>Eukaryota</taxon>
        <taxon>Metazoa</taxon>
        <taxon>Ecdysozoa</taxon>
        <taxon>Nematoda</taxon>
        <taxon>Chromadorea</taxon>
        <taxon>Rhabditida</taxon>
        <taxon>Rhabditina</taxon>
        <taxon>Rhabditomorpha</taxon>
        <taxon>Rhabditoidea</taxon>
        <taxon>Rhabditidae</taxon>
        <taxon>Peloderinae</taxon>
        <taxon>Caenorhabditis</taxon>
    </lineage>
</organism>
<comment type="caution">
    <text evidence="3">The sequence shown here is derived from an EMBL/GenBank/DDBJ whole genome shotgun (WGS) entry which is preliminary data.</text>
</comment>
<feature type="compositionally biased region" description="Low complexity" evidence="2">
    <location>
        <begin position="165"/>
        <end position="180"/>
    </location>
</feature>
<proteinExistence type="predicted"/>
<feature type="coiled-coil region" evidence="1">
    <location>
        <begin position="326"/>
        <end position="353"/>
    </location>
</feature>
<feature type="compositionally biased region" description="Basic and acidic residues" evidence="2">
    <location>
        <begin position="55"/>
        <end position="71"/>
    </location>
</feature>
<evidence type="ECO:0000256" key="2">
    <source>
        <dbReference type="SAM" id="MobiDB-lite"/>
    </source>
</evidence>